<gene>
    <name evidence="1" type="ORF">L9F63_011617</name>
</gene>
<reference evidence="1" key="1">
    <citation type="journal article" date="2023" name="IScience">
        <title>Live-bearing cockroach genome reveals convergent evolutionary mechanisms linked to viviparity in insects and beyond.</title>
        <authorList>
            <person name="Fouks B."/>
            <person name="Harrison M.C."/>
            <person name="Mikhailova A.A."/>
            <person name="Marchal E."/>
            <person name="English S."/>
            <person name="Carruthers M."/>
            <person name="Jennings E.C."/>
            <person name="Chiamaka E.L."/>
            <person name="Frigard R.A."/>
            <person name="Pippel M."/>
            <person name="Attardo G.M."/>
            <person name="Benoit J.B."/>
            <person name="Bornberg-Bauer E."/>
            <person name="Tobe S.S."/>
        </authorList>
    </citation>
    <scope>NUCLEOTIDE SEQUENCE</scope>
    <source>
        <strain evidence="1">Stay&amp;Tobe</strain>
    </source>
</reference>
<dbReference type="InterPro" id="IPR036179">
    <property type="entry name" value="Ig-like_dom_sf"/>
</dbReference>
<dbReference type="SUPFAM" id="SSF48726">
    <property type="entry name" value="Immunoglobulin"/>
    <property type="match status" value="1"/>
</dbReference>
<name>A0AAD8ENQ7_DIPPU</name>
<dbReference type="EMBL" id="JASPKZ010001602">
    <property type="protein sequence ID" value="KAJ9597520.1"/>
    <property type="molecule type" value="Genomic_DNA"/>
</dbReference>
<dbReference type="AlphaFoldDB" id="A0AAD8ENQ7"/>
<evidence type="ECO:0000313" key="1">
    <source>
        <dbReference type="EMBL" id="KAJ9597520.1"/>
    </source>
</evidence>
<dbReference type="Gene3D" id="2.60.40.10">
    <property type="entry name" value="Immunoglobulins"/>
    <property type="match status" value="1"/>
</dbReference>
<evidence type="ECO:0008006" key="3">
    <source>
        <dbReference type="Google" id="ProtNLM"/>
    </source>
</evidence>
<dbReference type="InterPro" id="IPR013783">
    <property type="entry name" value="Ig-like_fold"/>
</dbReference>
<accession>A0AAD8ENQ7</accession>
<feature type="non-terminal residue" evidence="1">
    <location>
        <position position="60"/>
    </location>
</feature>
<sequence length="60" mass="6866">YKDGRAYPWPGEVSSFILYPESANQTIYSKSVVESDSGNYSCLVRNDTHALWRTINFTVM</sequence>
<organism evidence="1 2">
    <name type="scientific">Diploptera punctata</name>
    <name type="common">Pacific beetle cockroach</name>
    <dbReference type="NCBI Taxonomy" id="6984"/>
    <lineage>
        <taxon>Eukaryota</taxon>
        <taxon>Metazoa</taxon>
        <taxon>Ecdysozoa</taxon>
        <taxon>Arthropoda</taxon>
        <taxon>Hexapoda</taxon>
        <taxon>Insecta</taxon>
        <taxon>Pterygota</taxon>
        <taxon>Neoptera</taxon>
        <taxon>Polyneoptera</taxon>
        <taxon>Dictyoptera</taxon>
        <taxon>Blattodea</taxon>
        <taxon>Blaberoidea</taxon>
        <taxon>Blaberidae</taxon>
        <taxon>Diplopterinae</taxon>
        <taxon>Diploptera</taxon>
    </lineage>
</organism>
<dbReference type="Proteomes" id="UP001233999">
    <property type="component" value="Unassembled WGS sequence"/>
</dbReference>
<keyword evidence="2" id="KW-1185">Reference proteome</keyword>
<reference evidence="1" key="2">
    <citation type="submission" date="2023-05" db="EMBL/GenBank/DDBJ databases">
        <authorList>
            <person name="Fouks B."/>
        </authorList>
    </citation>
    <scope>NUCLEOTIDE SEQUENCE</scope>
    <source>
        <strain evidence="1">Stay&amp;Tobe</strain>
        <tissue evidence="1">Testes</tissue>
    </source>
</reference>
<protein>
    <recommendedName>
        <fullName evidence="3">Ig-like domain-containing protein</fullName>
    </recommendedName>
</protein>
<proteinExistence type="predicted"/>
<comment type="caution">
    <text evidence="1">The sequence shown here is derived from an EMBL/GenBank/DDBJ whole genome shotgun (WGS) entry which is preliminary data.</text>
</comment>
<feature type="non-terminal residue" evidence="1">
    <location>
        <position position="1"/>
    </location>
</feature>
<evidence type="ECO:0000313" key="2">
    <source>
        <dbReference type="Proteomes" id="UP001233999"/>
    </source>
</evidence>